<dbReference type="VEuPathDB" id="PiroplasmaDB:BBBOND_0101540"/>
<proteinExistence type="predicted"/>
<keyword evidence="2" id="KW-1185">Reference proteome</keyword>
<dbReference type="EMBL" id="LK391707">
    <property type="protein sequence ID" value="CDR93825.1"/>
    <property type="molecule type" value="Genomic_DNA"/>
</dbReference>
<dbReference type="AlphaFoldDB" id="A0A061D7Z6"/>
<evidence type="ECO:0000313" key="2">
    <source>
        <dbReference type="Proteomes" id="UP000033188"/>
    </source>
</evidence>
<name>A0A061D7Z6_BABBI</name>
<dbReference type="KEGG" id="bbig:BBBOND_0101540"/>
<accession>A0A061D7Z6</accession>
<organism evidence="1 2">
    <name type="scientific">Babesia bigemina</name>
    <dbReference type="NCBI Taxonomy" id="5866"/>
    <lineage>
        <taxon>Eukaryota</taxon>
        <taxon>Sar</taxon>
        <taxon>Alveolata</taxon>
        <taxon>Apicomplexa</taxon>
        <taxon>Aconoidasida</taxon>
        <taxon>Piroplasmida</taxon>
        <taxon>Babesiidae</taxon>
        <taxon>Babesia</taxon>
    </lineage>
</organism>
<dbReference type="GeneID" id="24562366"/>
<sequence length="93" mass="10398">MSTTPSKLLPIASDRWPGLCGEFIEKLLNLGVETGAIIATKNPNRVYLKKGLLNATRGRSLTHFVRFLGPTEKQHLKTMIHMECPVICPNRKV</sequence>
<reference evidence="2" key="1">
    <citation type="journal article" date="2014" name="Nucleic Acids Res.">
        <title>The evolutionary dynamics of variant antigen genes in Babesia reveal a history of genomic innovation underlying host-parasite interaction.</title>
        <authorList>
            <person name="Jackson A.P."/>
            <person name="Otto T.D."/>
            <person name="Darby A."/>
            <person name="Ramaprasad A."/>
            <person name="Xia D."/>
            <person name="Echaide I.E."/>
            <person name="Farber M."/>
            <person name="Gahlot S."/>
            <person name="Gamble J."/>
            <person name="Gupta D."/>
            <person name="Gupta Y."/>
            <person name="Jackson L."/>
            <person name="Malandrin L."/>
            <person name="Malas T.B."/>
            <person name="Moussa E."/>
            <person name="Nair M."/>
            <person name="Reid A.J."/>
            <person name="Sanders M."/>
            <person name="Sharma J."/>
            <person name="Tracey A."/>
            <person name="Quail M.A."/>
            <person name="Weir W."/>
            <person name="Wastling J.M."/>
            <person name="Hall N."/>
            <person name="Willadsen P."/>
            <person name="Lingelbach K."/>
            <person name="Shiels B."/>
            <person name="Tait A."/>
            <person name="Berriman M."/>
            <person name="Allred D.R."/>
            <person name="Pain A."/>
        </authorList>
    </citation>
    <scope>NUCLEOTIDE SEQUENCE [LARGE SCALE GENOMIC DNA]</scope>
    <source>
        <strain evidence="2">Bond</strain>
    </source>
</reference>
<dbReference type="Proteomes" id="UP000033188">
    <property type="component" value="Chromosome 1"/>
</dbReference>
<gene>
    <name evidence="1" type="ORF">BBBOND_0101540</name>
</gene>
<protein>
    <submittedName>
        <fullName evidence="1">Uncharacterized protein</fullName>
    </submittedName>
</protein>
<evidence type="ECO:0000313" key="1">
    <source>
        <dbReference type="EMBL" id="CDR93825.1"/>
    </source>
</evidence>
<dbReference type="RefSeq" id="XP_012766011.1">
    <property type="nucleotide sequence ID" value="XM_012910557.1"/>
</dbReference>